<dbReference type="InterPro" id="IPR015424">
    <property type="entry name" value="PyrdxlP-dep_Trfase"/>
</dbReference>
<keyword evidence="12" id="KW-1185">Reference proteome</keyword>
<evidence type="ECO:0000256" key="9">
    <source>
        <dbReference type="PIRSR" id="PIRSR618319-50"/>
    </source>
</evidence>
<evidence type="ECO:0000256" key="3">
    <source>
        <dbReference type="ARBA" id="ARBA00022679"/>
    </source>
</evidence>
<proteinExistence type="inferred from homology"/>
<evidence type="ECO:0000256" key="8">
    <source>
        <dbReference type="HAMAP-Rule" id="MF_00423"/>
    </source>
</evidence>
<dbReference type="RefSeq" id="WP_163303044.1">
    <property type="nucleotide sequence ID" value="NZ_JAAGRQ010000071.1"/>
</dbReference>
<keyword evidence="3 8" id="KW-0808">Transferase</keyword>
<dbReference type="Gene3D" id="3.40.640.10">
    <property type="entry name" value="Type I PLP-dependent aspartate aminotransferase-like (Major domain)"/>
    <property type="match status" value="1"/>
</dbReference>
<dbReference type="InterPro" id="IPR025862">
    <property type="entry name" value="SelA_trans_N_dom"/>
</dbReference>
<comment type="subcellular location">
    <subcellularLocation>
        <location evidence="8">Cytoplasm</location>
    </subcellularLocation>
</comment>
<feature type="domain" description="L-seryl-tRNA selenium transferase N-terminal" evidence="10">
    <location>
        <begin position="5"/>
        <end position="44"/>
    </location>
</feature>
<dbReference type="InterPro" id="IPR015421">
    <property type="entry name" value="PyrdxlP-dep_Trfase_major"/>
</dbReference>
<keyword evidence="5 8" id="KW-0648">Protein biosynthesis</keyword>
<keyword evidence="4 8" id="KW-0663">Pyridoxal phosphate</keyword>
<dbReference type="AlphaFoldDB" id="A0A7K3NQA8"/>
<comment type="caution">
    <text evidence="11">The sequence shown here is derived from an EMBL/GenBank/DDBJ whole genome shotgun (WGS) entry which is preliminary data.</text>
</comment>
<gene>
    <name evidence="8" type="primary">selA</name>
    <name evidence="11" type="ORF">G3N56_14610</name>
</gene>
<dbReference type="GO" id="GO:0001514">
    <property type="term" value="P:selenocysteine incorporation"/>
    <property type="evidence" value="ECO:0007669"/>
    <property type="project" value="UniProtKB-UniRule"/>
</dbReference>
<dbReference type="PANTHER" id="PTHR32328:SF0">
    <property type="entry name" value="L-SERYL-TRNA(SEC) SELENIUM TRANSFERASE"/>
    <property type="match status" value="1"/>
</dbReference>
<evidence type="ECO:0000313" key="11">
    <source>
        <dbReference type="EMBL" id="NDY57965.1"/>
    </source>
</evidence>
<dbReference type="GO" id="GO:0005737">
    <property type="term" value="C:cytoplasm"/>
    <property type="evidence" value="ECO:0007669"/>
    <property type="project" value="UniProtKB-SubCell"/>
</dbReference>
<evidence type="ECO:0000256" key="4">
    <source>
        <dbReference type="ARBA" id="ARBA00022898"/>
    </source>
</evidence>
<name>A0A7K3NQA8_9BACT</name>
<dbReference type="Pfam" id="PF03841">
    <property type="entry name" value="SelA"/>
    <property type="match status" value="1"/>
</dbReference>
<comment type="similarity">
    <text evidence="7 8">Belongs to the SelA family.</text>
</comment>
<dbReference type="HAMAP" id="MF_00423">
    <property type="entry name" value="SelA"/>
    <property type="match status" value="1"/>
</dbReference>
<evidence type="ECO:0000313" key="12">
    <source>
        <dbReference type="Proteomes" id="UP000469724"/>
    </source>
</evidence>
<evidence type="ECO:0000256" key="5">
    <source>
        <dbReference type="ARBA" id="ARBA00022917"/>
    </source>
</evidence>
<comment type="cofactor">
    <cofactor evidence="1 8 9">
        <name>pyridoxal 5'-phosphate</name>
        <dbReference type="ChEBI" id="CHEBI:597326"/>
    </cofactor>
</comment>
<dbReference type="Pfam" id="PF12390">
    <property type="entry name" value="Se-cys_synth_N"/>
    <property type="match status" value="1"/>
</dbReference>
<dbReference type="PANTHER" id="PTHR32328">
    <property type="entry name" value="L-SERYL-TRNA(SEC) SELENIUM TRANSFERASE"/>
    <property type="match status" value="1"/>
</dbReference>
<comment type="pathway">
    <text evidence="8">Aminoacyl-tRNA biosynthesis; selenocysteinyl-tRNA(Sec) biosynthesis; selenocysteinyl-tRNA(Sec) from L-seryl-tRNA(Sec) (bacterial route): step 1/1.</text>
</comment>
<dbReference type="GO" id="GO:0001717">
    <property type="term" value="P:conversion of seryl-tRNAsec to selenocys-tRNAsec"/>
    <property type="evidence" value="ECO:0007669"/>
    <property type="project" value="UniProtKB-UniRule"/>
</dbReference>
<keyword evidence="2 8" id="KW-0963">Cytoplasm</keyword>
<evidence type="ECO:0000256" key="1">
    <source>
        <dbReference type="ARBA" id="ARBA00001933"/>
    </source>
</evidence>
<evidence type="ECO:0000256" key="7">
    <source>
        <dbReference type="ARBA" id="ARBA00044507"/>
    </source>
</evidence>
<feature type="modified residue" description="N6-(pyridoxal phosphate)lysine" evidence="8 9">
    <location>
        <position position="294"/>
    </location>
</feature>
<sequence>MTTLFRHLPSMDAVLAHLVSKKPFDSLPRPLLRQAADRFLDVVREEIRAGLVPGPEALALPALAPRLCAFAAAHTKPRFRRVLNATGVVVHTNLGRSLLADAAVTAVAEAAARYSNLEFDLATGERGSRYSHVEDLLKTLTGAEAALVVNNNAAAVLIILDTLAKGREVIVSRGQLVEIGGSFRIPEVMAKSGAILKEVGATNRTHRRDYENAITDATAALLKVHTSNFKIIGFTKEVPLKELQEIGQAHNLPVIEDLGSGNLFDFSILAMGHEPTVQRVVADGADVVSFSGDKVLGGPQAGIIVGKKHYIDRIKKNPLNRALRIDKMTLAALEATLRLYLDPALAAAKVPTLALIGQSPDTLRKKARRLAAIINKTAPQLMTATTRPGASRVGGGAFPEEDLATTLVAITPADAAVTADALRERLLGVTPPLVARIEHDTLCLDPRTLAEDELAVAAQALVQALE</sequence>
<dbReference type="InterPro" id="IPR004534">
    <property type="entry name" value="SelA_trans"/>
</dbReference>
<comment type="function">
    <text evidence="8">Converts seryl-tRNA(Sec) to selenocysteinyl-tRNA(Sec) required for selenoprotein biosynthesis.</text>
</comment>
<dbReference type="Gene3D" id="3.90.1150.180">
    <property type="match status" value="1"/>
</dbReference>
<dbReference type="EMBL" id="JAAGRQ010000071">
    <property type="protein sequence ID" value="NDY57965.1"/>
    <property type="molecule type" value="Genomic_DNA"/>
</dbReference>
<dbReference type="InterPro" id="IPR018319">
    <property type="entry name" value="SelA-like"/>
</dbReference>
<dbReference type="SUPFAM" id="SSF53383">
    <property type="entry name" value="PLP-dependent transferases"/>
    <property type="match status" value="1"/>
</dbReference>
<dbReference type="Proteomes" id="UP000469724">
    <property type="component" value="Unassembled WGS sequence"/>
</dbReference>
<keyword evidence="6 8" id="KW-0711">Selenium</keyword>
<protein>
    <recommendedName>
        <fullName evidence="8">L-seryl-tRNA(Sec) selenium transferase</fullName>
        <ecNumber evidence="8">2.9.1.1</ecNumber>
    </recommendedName>
    <alternativeName>
        <fullName evidence="8">Selenocysteine synthase</fullName>
        <shortName evidence="8">Sec synthase</shortName>
    </alternativeName>
    <alternativeName>
        <fullName evidence="8">Selenocysteinyl-tRNA(Sec) synthase</fullName>
    </alternativeName>
</protein>
<reference evidence="11 12" key="1">
    <citation type="submission" date="2020-02" db="EMBL/GenBank/DDBJ databases">
        <title>Comparative genomics of sulfur disproportionating microorganisms.</title>
        <authorList>
            <person name="Ward L.M."/>
            <person name="Bertran E."/>
            <person name="Johnston D.T."/>
        </authorList>
    </citation>
    <scope>NUCLEOTIDE SEQUENCE [LARGE SCALE GENOMIC DNA]</scope>
    <source>
        <strain evidence="11 12">DSM 3696</strain>
    </source>
</reference>
<evidence type="ECO:0000256" key="6">
    <source>
        <dbReference type="ARBA" id="ARBA00023266"/>
    </source>
</evidence>
<dbReference type="UniPathway" id="UPA00906">
    <property type="reaction ID" value="UER00896"/>
</dbReference>
<dbReference type="GO" id="GO:0004125">
    <property type="term" value="F:L-seryl-tRNA(Sec) selenium transferase activity"/>
    <property type="evidence" value="ECO:0007669"/>
    <property type="project" value="UniProtKB-UniRule"/>
</dbReference>
<evidence type="ECO:0000256" key="2">
    <source>
        <dbReference type="ARBA" id="ARBA00022490"/>
    </source>
</evidence>
<dbReference type="EC" id="2.9.1.1" evidence="8"/>
<evidence type="ECO:0000259" key="10">
    <source>
        <dbReference type="Pfam" id="PF12390"/>
    </source>
</evidence>
<comment type="catalytic activity">
    <reaction evidence="8">
        <text>L-seryl-tRNA(Sec) + selenophosphate + H(+) = L-selenocysteinyl-tRNA(Sec) + phosphate</text>
        <dbReference type="Rhea" id="RHEA:22728"/>
        <dbReference type="Rhea" id="RHEA-COMP:9742"/>
        <dbReference type="Rhea" id="RHEA-COMP:9743"/>
        <dbReference type="ChEBI" id="CHEBI:15378"/>
        <dbReference type="ChEBI" id="CHEBI:16144"/>
        <dbReference type="ChEBI" id="CHEBI:43474"/>
        <dbReference type="ChEBI" id="CHEBI:78533"/>
        <dbReference type="ChEBI" id="CHEBI:78573"/>
        <dbReference type="EC" id="2.9.1.1"/>
    </reaction>
</comment>
<organism evidence="11 12">
    <name type="scientific">Desulfolutivibrio sulfodismutans</name>
    <dbReference type="NCBI Taxonomy" id="63561"/>
    <lineage>
        <taxon>Bacteria</taxon>
        <taxon>Pseudomonadati</taxon>
        <taxon>Thermodesulfobacteriota</taxon>
        <taxon>Desulfovibrionia</taxon>
        <taxon>Desulfovibrionales</taxon>
        <taxon>Desulfovibrionaceae</taxon>
        <taxon>Desulfolutivibrio</taxon>
    </lineage>
</organism>
<accession>A0A7K3NQA8</accession>
<dbReference type="NCBIfam" id="TIGR00474">
    <property type="entry name" value="selA"/>
    <property type="match status" value="1"/>
</dbReference>